<protein>
    <recommendedName>
        <fullName evidence="4 13">Threonylcarbamoyl-AMP synthase</fullName>
        <shortName evidence="13">TC-AMP synthase</shortName>
        <ecNumber evidence="3 13">2.7.7.87</ecNumber>
    </recommendedName>
    <alternativeName>
        <fullName evidence="11 13">L-threonylcarbamoyladenylate synthase</fullName>
    </alternativeName>
</protein>
<evidence type="ECO:0000256" key="7">
    <source>
        <dbReference type="ARBA" id="ARBA00022694"/>
    </source>
</evidence>
<dbReference type="AlphaFoldDB" id="A0A562STL6"/>
<dbReference type="InterPro" id="IPR010923">
    <property type="entry name" value="T(6)A37_SUA5"/>
</dbReference>
<dbReference type="InterPro" id="IPR017945">
    <property type="entry name" value="DHBP_synth_RibB-like_a/b_dom"/>
</dbReference>
<dbReference type="PIRSF" id="PIRSF004930">
    <property type="entry name" value="Tln_factor_SUA5"/>
    <property type="match status" value="1"/>
</dbReference>
<dbReference type="PANTHER" id="PTHR17490:SF16">
    <property type="entry name" value="THREONYLCARBAMOYL-AMP SYNTHASE"/>
    <property type="match status" value="1"/>
</dbReference>
<dbReference type="InterPro" id="IPR038385">
    <property type="entry name" value="Sua5/YwlC_C"/>
</dbReference>
<evidence type="ECO:0000256" key="9">
    <source>
        <dbReference type="ARBA" id="ARBA00022741"/>
    </source>
</evidence>
<dbReference type="InterPro" id="IPR005145">
    <property type="entry name" value="Sua5_C"/>
</dbReference>
<dbReference type="GO" id="GO:0008033">
    <property type="term" value="P:tRNA processing"/>
    <property type="evidence" value="ECO:0007669"/>
    <property type="project" value="UniProtKB-KW"/>
</dbReference>
<evidence type="ECO:0000256" key="13">
    <source>
        <dbReference type="PIRNR" id="PIRNR004930"/>
    </source>
</evidence>
<dbReference type="Gene3D" id="3.90.870.10">
    <property type="entry name" value="DHBP synthase"/>
    <property type="match status" value="1"/>
</dbReference>
<dbReference type="InterPro" id="IPR006070">
    <property type="entry name" value="Sua5-like_dom"/>
</dbReference>
<evidence type="ECO:0000256" key="2">
    <source>
        <dbReference type="ARBA" id="ARBA00007663"/>
    </source>
</evidence>
<feature type="binding site" evidence="14">
    <location>
        <position position="238"/>
    </location>
    <ligand>
        <name>ATP</name>
        <dbReference type="ChEBI" id="CHEBI:30616"/>
    </ligand>
</feature>
<comment type="similarity">
    <text evidence="2 13">Belongs to the SUA5 family.</text>
</comment>
<feature type="binding site" evidence="14">
    <location>
        <position position="145"/>
    </location>
    <ligand>
        <name>L-threonine</name>
        <dbReference type="ChEBI" id="CHEBI:57926"/>
    </ligand>
</feature>
<feature type="binding site" evidence="14">
    <location>
        <position position="185"/>
    </location>
    <ligand>
        <name>L-threonine</name>
        <dbReference type="ChEBI" id="CHEBI:57926"/>
    </ligand>
</feature>
<evidence type="ECO:0000256" key="10">
    <source>
        <dbReference type="ARBA" id="ARBA00022840"/>
    </source>
</evidence>
<dbReference type="GO" id="GO:0061710">
    <property type="term" value="F:L-threonylcarbamoyladenylate synthase"/>
    <property type="evidence" value="ECO:0007669"/>
    <property type="project" value="UniProtKB-EC"/>
</dbReference>
<dbReference type="GO" id="GO:0000049">
    <property type="term" value="F:tRNA binding"/>
    <property type="evidence" value="ECO:0007669"/>
    <property type="project" value="TreeGrafter"/>
</dbReference>
<evidence type="ECO:0000313" key="17">
    <source>
        <dbReference type="Proteomes" id="UP000320593"/>
    </source>
</evidence>
<evidence type="ECO:0000256" key="1">
    <source>
        <dbReference type="ARBA" id="ARBA00004496"/>
    </source>
</evidence>
<dbReference type="Pfam" id="PF03481">
    <property type="entry name" value="Sua5_C"/>
    <property type="match status" value="1"/>
</dbReference>
<feature type="binding site" evidence="14">
    <location>
        <position position="199"/>
    </location>
    <ligand>
        <name>ATP</name>
        <dbReference type="ChEBI" id="CHEBI:30616"/>
    </ligand>
</feature>
<dbReference type="SUPFAM" id="SSF55821">
    <property type="entry name" value="YrdC/RibB"/>
    <property type="match status" value="1"/>
</dbReference>
<evidence type="ECO:0000256" key="12">
    <source>
        <dbReference type="ARBA" id="ARBA00048366"/>
    </source>
</evidence>
<feature type="binding site" evidence="14">
    <location>
        <position position="121"/>
    </location>
    <ligand>
        <name>ATP</name>
        <dbReference type="ChEBI" id="CHEBI:30616"/>
    </ligand>
</feature>
<organism evidence="16 17">
    <name type="scientific">Roseibium hamelinense</name>
    <dbReference type="NCBI Taxonomy" id="150831"/>
    <lineage>
        <taxon>Bacteria</taxon>
        <taxon>Pseudomonadati</taxon>
        <taxon>Pseudomonadota</taxon>
        <taxon>Alphaproteobacteria</taxon>
        <taxon>Hyphomicrobiales</taxon>
        <taxon>Stappiaceae</taxon>
        <taxon>Roseibium</taxon>
    </lineage>
</organism>
<dbReference type="EC" id="2.7.7.87" evidence="3 13"/>
<keyword evidence="6 13" id="KW-0808">Transferase</keyword>
<feature type="binding site" evidence="14">
    <location>
        <position position="38"/>
    </location>
    <ligand>
        <name>L-threonine</name>
        <dbReference type="ChEBI" id="CHEBI:57926"/>
    </ligand>
</feature>
<feature type="binding site" evidence="14">
    <location>
        <position position="70"/>
    </location>
    <ligand>
        <name>L-threonine</name>
        <dbReference type="ChEBI" id="CHEBI:57926"/>
    </ligand>
</feature>
<keyword evidence="9 13" id="KW-0547">Nucleotide-binding</keyword>
<keyword evidence="7 13" id="KW-0819">tRNA processing</keyword>
<comment type="caution">
    <text evidence="16">The sequence shown here is derived from an EMBL/GenBank/DDBJ whole genome shotgun (WGS) entry which is preliminary data.</text>
</comment>
<feature type="binding site" evidence="14">
    <location>
        <position position="155"/>
    </location>
    <ligand>
        <name>ATP</name>
        <dbReference type="ChEBI" id="CHEBI:30616"/>
    </ligand>
</feature>
<feature type="binding site" evidence="14">
    <location>
        <position position="125"/>
    </location>
    <ligand>
        <name>L-threonine</name>
        <dbReference type="ChEBI" id="CHEBI:57926"/>
    </ligand>
</feature>
<dbReference type="EMBL" id="VLLF01000007">
    <property type="protein sequence ID" value="TWI84585.1"/>
    <property type="molecule type" value="Genomic_DNA"/>
</dbReference>
<evidence type="ECO:0000256" key="5">
    <source>
        <dbReference type="ARBA" id="ARBA00022490"/>
    </source>
</evidence>
<dbReference type="PANTHER" id="PTHR17490">
    <property type="entry name" value="SUA5"/>
    <property type="match status" value="1"/>
</dbReference>
<sequence length="330" mass="34751">MKRWSIDLKETSWTGSAEARAAADTLLRGGLVAIPTETVYGLAADATNSLACASIYEAKGRPQFNPLICHIDSIETAQQHGAFDPVADRLAETFWPGPLTLVVPKKTTSPVCDLATAGLDTIALRVPAGPVMRFMARISRRPLAAPSANRSGRISPTTAEHVIADLEPALDFLIDTGPCPVGVESTIVSVVDGTARLLRVGGVEREALVEALGGRPLLEGPTTNDTAPAAPGMMTSHYAPDALVVLNVDRIDPGDVVLAFGPTLPENSSLASRLLNLSPTGNLKEAAANLFGYLRQLDSGQSTAIKVQKIPENGLGEAINDRLRRAAAPR</sequence>
<name>A0A562STL6_9HYPH</name>
<evidence type="ECO:0000256" key="11">
    <source>
        <dbReference type="ARBA" id="ARBA00029774"/>
    </source>
</evidence>
<keyword evidence="5 13" id="KW-0963">Cytoplasm</keyword>
<dbReference type="PROSITE" id="PS51163">
    <property type="entry name" value="YRDC"/>
    <property type="match status" value="1"/>
</dbReference>
<feature type="domain" description="YrdC-like" evidence="15">
    <location>
        <begin position="16"/>
        <end position="203"/>
    </location>
</feature>
<comment type="subcellular location">
    <subcellularLocation>
        <location evidence="1 13">Cytoplasm</location>
    </subcellularLocation>
</comment>
<keyword evidence="10 13" id="KW-0067">ATP-binding</keyword>
<dbReference type="Gene3D" id="3.40.50.11030">
    <property type="entry name" value="Threonylcarbamoyl-AMP synthase, C-terminal domain"/>
    <property type="match status" value="1"/>
</dbReference>
<evidence type="ECO:0000259" key="15">
    <source>
        <dbReference type="PROSITE" id="PS51163"/>
    </source>
</evidence>
<keyword evidence="8 13" id="KW-0548">Nucleotidyltransferase</keyword>
<dbReference type="NCBIfam" id="TIGR00057">
    <property type="entry name" value="L-threonylcarbamoyladenylate synthase"/>
    <property type="match status" value="1"/>
</dbReference>
<feature type="binding site" evidence="14">
    <location>
        <position position="147"/>
    </location>
    <ligand>
        <name>ATP</name>
        <dbReference type="ChEBI" id="CHEBI:30616"/>
    </ligand>
</feature>
<evidence type="ECO:0000256" key="6">
    <source>
        <dbReference type="ARBA" id="ARBA00022679"/>
    </source>
</evidence>
<feature type="binding site" evidence="14">
    <location>
        <position position="61"/>
    </location>
    <ligand>
        <name>ATP</name>
        <dbReference type="ChEBI" id="CHEBI:30616"/>
    </ligand>
</feature>
<dbReference type="GO" id="GO:0006450">
    <property type="term" value="P:regulation of translational fidelity"/>
    <property type="evidence" value="ECO:0007669"/>
    <property type="project" value="TreeGrafter"/>
</dbReference>
<dbReference type="GO" id="GO:0005524">
    <property type="term" value="F:ATP binding"/>
    <property type="evidence" value="ECO:0007669"/>
    <property type="project" value="UniProtKB-UniRule"/>
</dbReference>
<dbReference type="GO" id="GO:0005737">
    <property type="term" value="C:cytoplasm"/>
    <property type="evidence" value="ECO:0007669"/>
    <property type="project" value="UniProtKB-SubCell"/>
</dbReference>
<gene>
    <name evidence="16" type="ORF">JM93_02917</name>
</gene>
<dbReference type="Pfam" id="PF01300">
    <property type="entry name" value="Sua5_yciO_yrdC"/>
    <property type="match status" value="1"/>
</dbReference>
<comment type="catalytic activity">
    <reaction evidence="12 13">
        <text>L-threonine + hydrogencarbonate + ATP = L-threonylcarbamoyladenylate + diphosphate + H2O</text>
        <dbReference type="Rhea" id="RHEA:36407"/>
        <dbReference type="ChEBI" id="CHEBI:15377"/>
        <dbReference type="ChEBI" id="CHEBI:17544"/>
        <dbReference type="ChEBI" id="CHEBI:30616"/>
        <dbReference type="ChEBI" id="CHEBI:33019"/>
        <dbReference type="ChEBI" id="CHEBI:57926"/>
        <dbReference type="ChEBI" id="CHEBI:73682"/>
        <dbReference type="EC" id="2.7.7.87"/>
    </reaction>
</comment>
<dbReference type="GO" id="GO:0003725">
    <property type="term" value="F:double-stranded RNA binding"/>
    <property type="evidence" value="ECO:0007669"/>
    <property type="project" value="UniProtKB-UniRule"/>
</dbReference>
<proteinExistence type="inferred from homology"/>
<keyword evidence="17" id="KW-1185">Reference proteome</keyword>
<evidence type="ECO:0000256" key="4">
    <source>
        <dbReference type="ARBA" id="ARBA00015492"/>
    </source>
</evidence>
<accession>A0A562STL6</accession>
<dbReference type="Proteomes" id="UP000320593">
    <property type="component" value="Unassembled WGS sequence"/>
</dbReference>
<comment type="function">
    <text evidence="13">Required for the formation of a threonylcarbamoyl group on adenosine at position 37 (t(6)A37) in tRNAs that read codons beginning with adenine.</text>
</comment>
<dbReference type="RefSeq" id="WP_145344519.1">
    <property type="nucleotide sequence ID" value="NZ_SMLY01000061.1"/>
</dbReference>
<evidence type="ECO:0000313" key="16">
    <source>
        <dbReference type="EMBL" id="TWI84585.1"/>
    </source>
</evidence>
<feature type="binding site" evidence="14">
    <location>
        <position position="65"/>
    </location>
    <ligand>
        <name>ATP</name>
        <dbReference type="ChEBI" id="CHEBI:30616"/>
    </ligand>
</feature>
<evidence type="ECO:0000256" key="14">
    <source>
        <dbReference type="PIRSR" id="PIRSR004930-1"/>
    </source>
</evidence>
<evidence type="ECO:0000256" key="3">
    <source>
        <dbReference type="ARBA" id="ARBA00012584"/>
    </source>
</evidence>
<dbReference type="OrthoDB" id="9814580at2"/>
<evidence type="ECO:0000256" key="8">
    <source>
        <dbReference type="ARBA" id="ARBA00022695"/>
    </source>
</evidence>
<dbReference type="InterPro" id="IPR050156">
    <property type="entry name" value="TC-AMP_synthase_SUA5"/>
</dbReference>
<reference evidence="16 17" key="1">
    <citation type="submission" date="2019-07" db="EMBL/GenBank/DDBJ databases">
        <title>Genomic Encyclopedia of Archaeal and Bacterial Type Strains, Phase II (KMG-II): from individual species to whole genera.</title>
        <authorList>
            <person name="Goeker M."/>
        </authorList>
    </citation>
    <scope>NUCLEOTIDE SEQUENCE [LARGE SCALE GENOMIC DNA]</scope>
    <source>
        <strain evidence="16 17">ATCC BAA-252</strain>
    </source>
</reference>